<gene>
    <name evidence="3" type="ORF">Tci_063533</name>
</gene>
<keyword evidence="1" id="KW-0175">Coiled coil</keyword>
<feature type="compositionally biased region" description="Basic and acidic residues" evidence="2">
    <location>
        <begin position="18"/>
        <end position="28"/>
    </location>
</feature>
<name>A0A6L2P3F0_TANCI</name>
<evidence type="ECO:0000256" key="1">
    <source>
        <dbReference type="SAM" id="Coils"/>
    </source>
</evidence>
<evidence type="ECO:0000256" key="2">
    <source>
        <dbReference type="SAM" id="MobiDB-lite"/>
    </source>
</evidence>
<dbReference type="EMBL" id="BKCJ010010429">
    <property type="protein sequence ID" value="GEU91555.1"/>
    <property type="molecule type" value="Genomic_DNA"/>
</dbReference>
<reference evidence="3" key="1">
    <citation type="journal article" date="2019" name="Sci. Rep.">
        <title>Draft genome of Tanacetum cinerariifolium, the natural source of mosquito coil.</title>
        <authorList>
            <person name="Yamashiro T."/>
            <person name="Shiraishi A."/>
            <person name="Satake H."/>
            <person name="Nakayama K."/>
        </authorList>
    </citation>
    <scope>NUCLEOTIDE SEQUENCE</scope>
</reference>
<evidence type="ECO:0000313" key="3">
    <source>
        <dbReference type="EMBL" id="GEU91555.1"/>
    </source>
</evidence>
<dbReference type="AlphaFoldDB" id="A0A6L2P3F0"/>
<comment type="caution">
    <text evidence="3">The sequence shown here is derived from an EMBL/GenBank/DDBJ whole genome shotgun (WGS) entry which is preliminary data.</text>
</comment>
<feature type="region of interest" description="Disordered" evidence="2">
    <location>
        <begin position="1"/>
        <end position="38"/>
    </location>
</feature>
<sequence length="252" mass="28779">MGNVKKSVAERTRHKRQYDRGINERKMQSSESKVLSSKALDASLVVTECSRTKSNEHITSSGSGTYITHVADADIRPVNDQEPSDEVHLIAQHNVLANEQQHTDQSEPSYDTYLLEKVDSNTTSDSTNMCHRGGEIDQDAEQEQVKSSLLKPKFLKTNDMVEKEVYNELSNRFLQLQKHCISLEISIKQKEESFQSNKPCKNQDSPKFSESFKINELKAQLQAKNSKINNLKKQIKNVHEKVMKPRLNMTLM</sequence>
<organism evidence="3">
    <name type="scientific">Tanacetum cinerariifolium</name>
    <name type="common">Dalmatian daisy</name>
    <name type="synonym">Chrysanthemum cinerariifolium</name>
    <dbReference type="NCBI Taxonomy" id="118510"/>
    <lineage>
        <taxon>Eukaryota</taxon>
        <taxon>Viridiplantae</taxon>
        <taxon>Streptophyta</taxon>
        <taxon>Embryophyta</taxon>
        <taxon>Tracheophyta</taxon>
        <taxon>Spermatophyta</taxon>
        <taxon>Magnoliopsida</taxon>
        <taxon>eudicotyledons</taxon>
        <taxon>Gunneridae</taxon>
        <taxon>Pentapetalae</taxon>
        <taxon>asterids</taxon>
        <taxon>campanulids</taxon>
        <taxon>Asterales</taxon>
        <taxon>Asteraceae</taxon>
        <taxon>Asteroideae</taxon>
        <taxon>Anthemideae</taxon>
        <taxon>Anthemidinae</taxon>
        <taxon>Tanacetum</taxon>
    </lineage>
</organism>
<proteinExistence type="predicted"/>
<protein>
    <submittedName>
        <fullName evidence="3">Uncharacterized protein</fullName>
    </submittedName>
</protein>
<feature type="coiled-coil region" evidence="1">
    <location>
        <begin position="214"/>
        <end position="241"/>
    </location>
</feature>
<accession>A0A6L2P3F0</accession>